<name>A0AAD6T683_9AGAR</name>
<dbReference type="EMBL" id="JARJCM010000245">
    <property type="protein sequence ID" value="KAJ7020985.1"/>
    <property type="molecule type" value="Genomic_DNA"/>
</dbReference>
<evidence type="ECO:0000313" key="1">
    <source>
        <dbReference type="EMBL" id="KAJ7020985.1"/>
    </source>
</evidence>
<organism evidence="2 3">
    <name type="scientific">Mycena alexandri</name>
    <dbReference type="NCBI Taxonomy" id="1745969"/>
    <lineage>
        <taxon>Eukaryota</taxon>
        <taxon>Fungi</taxon>
        <taxon>Dikarya</taxon>
        <taxon>Basidiomycota</taxon>
        <taxon>Agaricomycotina</taxon>
        <taxon>Agaricomycetes</taxon>
        <taxon>Agaricomycetidae</taxon>
        <taxon>Agaricales</taxon>
        <taxon>Marasmiineae</taxon>
        <taxon>Mycenaceae</taxon>
        <taxon>Mycena</taxon>
    </lineage>
</organism>
<dbReference type="PANTHER" id="PTHR43558">
    <property type="entry name" value="REDUCTASE, PUTATIVE (AFU_ORTHOLOGUE AFUA_3G10540)-RELATED"/>
    <property type="match status" value="1"/>
</dbReference>
<dbReference type="PANTHER" id="PTHR43558:SF6">
    <property type="entry name" value="REDUCTASE, PUTATIVE (AFU_ORTHOLOGUE AFUA_3G10540)-RELATED"/>
    <property type="match status" value="1"/>
</dbReference>
<gene>
    <name evidence="2" type="ORF">C8F04DRAFT_951041</name>
    <name evidence="1" type="ORF">C8F04DRAFT_973357</name>
</gene>
<dbReference type="AlphaFoldDB" id="A0AAD6T683"/>
<keyword evidence="3" id="KW-1185">Reference proteome</keyword>
<dbReference type="Proteomes" id="UP001218188">
    <property type="component" value="Unassembled WGS sequence"/>
</dbReference>
<reference evidence="2" key="1">
    <citation type="submission" date="2023-03" db="EMBL/GenBank/DDBJ databases">
        <title>Massive genome expansion in bonnet fungi (Mycena s.s.) driven by repeated elements and novel gene families across ecological guilds.</title>
        <authorList>
            <consortium name="Lawrence Berkeley National Laboratory"/>
            <person name="Harder C.B."/>
            <person name="Miyauchi S."/>
            <person name="Viragh M."/>
            <person name="Kuo A."/>
            <person name="Thoen E."/>
            <person name="Andreopoulos B."/>
            <person name="Lu D."/>
            <person name="Skrede I."/>
            <person name="Drula E."/>
            <person name="Henrissat B."/>
            <person name="Morin E."/>
            <person name="Kohler A."/>
            <person name="Barry K."/>
            <person name="LaButti K."/>
            <person name="Morin E."/>
            <person name="Salamov A."/>
            <person name="Lipzen A."/>
            <person name="Mereny Z."/>
            <person name="Hegedus B."/>
            <person name="Baldrian P."/>
            <person name="Stursova M."/>
            <person name="Weitz H."/>
            <person name="Taylor A."/>
            <person name="Grigoriev I.V."/>
            <person name="Nagy L.G."/>
            <person name="Martin F."/>
            <person name="Kauserud H."/>
        </authorList>
    </citation>
    <scope>NUCLEOTIDE SEQUENCE</scope>
    <source>
        <strain evidence="2">CBHHK200</strain>
    </source>
</reference>
<comment type="caution">
    <text evidence="2">The sequence shown here is derived from an EMBL/GenBank/DDBJ whole genome shotgun (WGS) entry which is preliminary data.</text>
</comment>
<proteinExistence type="predicted"/>
<evidence type="ECO:0000313" key="2">
    <source>
        <dbReference type="EMBL" id="KAJ7038508.1"/>
    </source>
</evidence>
<protein>
    <submittedName>
        <fullName evidence="2">Uncharacterized protein</fullName>
    </submittedName>
</protein>
<accession>A0AAD6T683</accession>
<evidence type="ECO:0000313" key="3">
    <source>
        <dbReference type="Proteomes" id="UP001218188"/>
    </source>
</evidence>
<dbReference type="EMBL" id="JARJCM010000031">
    <property type="protein sequence ID" value="KAJ7038508.1"/>
    <property type="molecule type" value="Genomic_DNA"/>
</dbReference>
<sequence length="590" mass="67064">MASRRVVKILAWPDFFSRILSNEKWLRDPGSRRGNRVPWQCGLVRLSQAGIVFPGSGLTASGRTILRPKNLPGFELMCGAREDQITIQLSTSAFSKTFEELSQRLLRNLDWTNIIVAGGMVLGTLISVDPPGGDPRVRHMSSSSDIDIYVYGLSAEKATAKIHHVYKTFRSNLPDGTPTLAVRNSKTITFYARYPLRRIQIVLKLADSPKEVLLNFDLDICAMGWDGSDIWMLPRAARALETGCNIFTMNLIHGHYLSERRASQPQRIFKYANKGYGVRILPAYLSSLARTPEELEVLFPGENISNIDIGVIAAEARLSVEETFAERRGTYRVRYSDLDGIRPSRSCLIGFTLFMRHVVYWEMARQRDEIFHICGLFMYLYCHPQYEDNPNNLLNRPEYTWDSSFCLTAFGRHIDQSNDRENLAWIRSDISGRLRGHGVIHGDELGDARRITCASRMDALLSGTHDIKTLLLLPSDFAAHANTVVNEVMEELGVRIQAPMLTPAVLAVIAPPDGLQEGLFMWTITSQLMWQQQDRRIDELFEALQAFRRVNVPMEHSEDLQASRLVQELSKREIGVHDEFEAFLRWMCQP</sequence>
<dbReference type="InterPro" id="IPR053354">
    <property type="entry name" value="MGDG_epimerase"/>
</dbReference>